<keyword evidence="3" id="KW-1185">Reference proteome</keyword>
<sequence>MMFKSIKENLTTIANNQDNISYASIAKYLLECMENNVVIKSKDCALACFVSESVLTAFAKKYGYEGFREIVIRIKVENEYYPHQNNLKNLNKDVLENNFRDFFEKNLNLVDDQGIVIKKLINNIKTAENSYLISCYEQEDSVSLFAGELQFLGFNVFFNSQRKNNSAWLTKAKKEDLFVFFAFGIDNQYIVNYFQIALQKCNKVVVITSSSQKHKFLQASDLIIIDYPDRENISISTRTSVLTFLFANILYELK</sequence>
<dbReference type="AlphaFoldDB" id="A0A345Z2Z4"/>
<dbReference type="InterPro" id="IPR047640">
    <property type="entry name" value="RpiR-like"/>
</dbReference>
<protein>
    <recommendedName>
        <fullName evidence="1">HTH rpiR-type domain-containing protein</fullName>
    </recommendedName>
</protein>
<dbReference type="InterPro" id="IPR000281">
    <property type="entry name" value="HTH_RpiR"/>
</dbReference>
<dbReference type="PANTHER" id="PTHR30514:SF21">
    <property type="entry name" value="RPIR-FAMILY TRANSCRIPTIONAL REGULATOR"/>
    <property type="match status" value="1"/>
</dbReference>
<dbReference type="Proteomes" id="UP000254792">
    <property type="component" value="Chromosome"/>
</dbReference>
<dbReference type="GO" id="GO:0003677">
    <property type="term" value="F:DNA binding"/>
    <property type="evidence" value="ECO:0007669"/>
    <property type="project" value="InterPro"/>
</dbReference>
<dbReference type="EMBL" id="CP031376">
    <property type="protein sequence ID" value="AXK50973.1"/>
    <property type="molecule type" value="Genomic_DNA"/>
</dbReference>
<reference evidence="2 3" key="1">
    <citation type="submission" date="2018-07" db="EMBL/GenBank/DDBJ databases">
        <title>Complete genome sequence of Spiroplasma alleghenense PLHS-1 (ATCC 51752).</title>
        <authorList>
            <person name="Chou L."/>
            <person name="Lee T.-Y."/>
            <person name="Tsai Y.-M."/>
            <person name="Kuo C.-H."/>
        </authorList>
    </citation>
    <scope>NUCLEOTIDE SEQUENCE [LARGE SCALE GENOMIC DNA]</scope>
    <source>
        <strain evidence="2 3">PLHS-1</strain>
    </source>
</reference>
<dbReference type="GO" id="GO:1901135">
    <property type="term" value="P:carbohydrate derivative metabolic process"/>
    <property type="evidence" value="ECO:0007669"/>
    <property type="project" value="InterPro"/>
</dbReference>
<dbReference type="Gene3D" id="3.40.50.10490">
    <property type="entry name" value="Glucose-6-phosphate isomerase like protein, domain 1"/>
    <property type="match status" value="1"/>
</dbReference>
<feature type="domain" description="HTH rpiR-type" evidence="1">
    <location>
        <begin position="22"/>
        <end position="75"/>
    </location>
</feature>
<dbReference type="Pfam" id="PF01418">
    <property type="entry name" value="HTH_6"/>
    <property type="match status" value="1"/>
</dbReference>
<dbReference type="SUPFAM" id="SSF46689">
    <property type="entry name" value="Homeodomain-like"/>
    <property type="match status" value="1"/>
</dbReference>
<accession>A0A345Z2Z4</accession>
<dbReference type="PANTHER" id="PTHR30514">
    <property type="entry name" value="GLUCOKINASE"/>
    <property type="match status" value="1"/>
</dbReference>
<dbReference type="InterPro" id="IPR036388">
    <property type="entry name" value="WH-like_DNA-bd_sf"/>
</dbReference>
<dbReference type="KEGG" id="salx:SALLE_v1c02990"/>
<dbReference type="SUPFAM" id="SSF53697">
    <property type="entry name" value="SIS domain"/>
    <property type="match status" value="1"/>
</dbReference>
<proteinExistence type="predicted"/>
<gene>
    <name evidence="2" type="ORF">SALLE_v1c02990</name>
</gene>
<dbReference type="RefSeq" id="WP_115557890.1">
    <property type="nucleotide sequence ID" value="NZ_CP031376.1"/>
</dbReference>
<dbReference type="GO" id="GO:0003700">
    <property type="term" value="F:DNA-binding transcription factor activity"/>
    <property type="evidence" value="ECO:0007669"/>
    <property type="project" value="InterPro"/>
</dbReference>
<dbReference type="GO" id="GO:0097367">
    <property type="term" value="F:carbohydrate derivative binding"/>
    <property type="evidence" value="ECO:0007669"/>
    <property type="project" value="InterPro"/>
</dbReference>
<dbReference type="Gene3D" id="1.10.10.10">
    <property type="entry name" value="Winged helix-like DNA-binding domain superfamily/Winged helix DNA-binding domain"/>
    <property type="match status" value="1"/>
</dbReference>
<evidence type="ECO:0000313" key="3">
    <source>
        <dbReference type="Proteomes" id="UP000254792"/>
    </source>
</evidence>
<name>A0A345Z2Z4_9MOLU</name>
<dbReference type="InterPro" id="IPR046348">
    <property type="entry name" value="SIS_dom_sf"/>
</dbReference>
<organism evidence="2 3">
    <name type="scientific">Spiroplasma alleghenense</name>
    <dbReference type="NCBI Taxonomy" id="216931"/>
    <lineage>
        <taxon>Bacteria</taxon>
        <taxon>Bacillati</taxon>
        <taxon>Mycoplasmatota</taxon>
        <taxon>Mollicutes</taxon>
        <taxon>Entomoplasmatales</taxon>
        <taxon>Spiroplasmataceae</taxon>
        <taxon>Spiroplasma</taxon>
    </lineage>
</organism>
<dbReference type="OrthoDB" id="3684496at2"/>
<evidence type="ECO:0000313" key="2">
    <source>
        <dbReference type="EMBL" id="AXK50973.1"/>
    </source>
</evidence>
<dbReference type="InterPro" id="IPR009057">
    <property type="entry name" value="Homeodomain-like_sf"/>
</dbReference>
<evidence type="ECO:0000259" key="1">
    <source>
        <dbReference type="Pfam" id="PF01418"/>
    </source>
</evidence>